<organism evidence="2 3">
    <name type="scientific">Phyllosticta citriasiana</name>
    <dbReference type="NCBI Taxonomy" id="595635"/>
    <lineage>
        <taxon>Eukaryota</taxon>
        <taxon>Fungi</taxon>
        <taxon>Dikarya</taxon>
        <taxon>Ascomycota</taxon>
        <taxon>Pezizomycotina</taxon>
        <taxon>Dothideomycetes</taxon>
        <taxon>Dothideomycetes incertae sedis</taxon>
        <taxon>Botryosphaeriales</taxon>
        <taxon>Phyllostictaceae</taxon>
        <taxon>Phyllosticta</taxon>
    </lineage>
</organism>
<feature type="signal peptide" evidence="1">
    <location>
        <begin position="1"/>
        <end position="22"/>
    </location>
</feature>
<accession>A0ABR1KZ25</accession>
<gene>
    <name evidence="2" type="ORF">IWZ03DRAFT_102346</name>
</gene>
<proteinExistence type="predicted"/>
<keyword evidence="1" id="KW-0732">Signal</keyword>
<keyword evidence="3" id="KW-1185">Reference proteome</keyword>
<protein>
    <recommendedName>
        <fullName evidence="4">Secreted protein</fullName>
    </recommendedName>
</protein>
<reference evidence="2 3" key="1">
    <citation type="submission" date="2024-04" db="EMBL/GenBank/DDBJ databases">
        <title>Phyllosticta paracitricarpa is synonymous to the EU quarantine fungus P. citricarpa based on phylogenomic analyses.</title>
        <authorList>
            <consortium name="Lawrence Berkeley National Laboratory"/>
            <person name="Van Ingen-Buijs V.A."/>
            <person name="Van Westerhoven A.C."/>
            <person name="Haridas S."/>
            <person name="Skiadas P."/>
            <person name="Martin F."/>
            <person name="Groenewald J.Z."/>
            <person name="Crous P.W."/>
            <person name="Seidl M.F."/>
        </authorList>
    </citation>
    <scope>NUCLEOTIDE SEQUENCE [LARGE SCALE GENOMIC DNA]</scope>
    <source>
        <strain evidence="2 3">CBS 123371</strain>
    </source>
</reference>
<comment type="caution">
    <text evidence="2">The sequence shown here is derived from an EMBL/GenBank/DDBJ whole genome shotgun (WGS) entry which is preliminary data.</text>
</comment>
<feature type="chain" id="PRO_5045280158" description="Secreted protein" evidence="1">
    <location>
        <begin position="23"/>
        <end position="85"/>
    </location>
</feature>
<sequence length="85" mass="9967">MLFFFFFFFLLFFSFSFRPSQPYLTCAQSCQLFQPVSPAALTICLSVCQATKLLLIIPHFPPALPHIQKPLLPRRREKKRADMDR</sequence>
<evidence type="ECO:0000313" key="2">
    <source>
        <dbReference type="EMBL" id="KAK7521827.1"/>
    </source>
</evidence>
<dbReference type="EMBL" id="JBBPHU010000002">
    <property type="protein sequence ID" value="KAK7521827.1"/>
    <property type="molecule type" value="Genomic_DNA"/>
</dbReference>
<dbReference type="Proteomes" id="UP001363622">
    <property type="component" value="Unassembled WGS sequence"/>
</dbReference>
<evidence type="ECO:0000313" key="3">
    <source>
        <dbReference type="Proteomes" id="UP001363622"/>
    </source>
</evidence>
<name>A0ABR1KZ25_9PEZI</name>
<evidence type="ECO:0008006" key="4">
    <source>
        <dbReference type="Google" id="ProtNLM"/>
    </source>
</evidence>
<evidence type="ECO:0000256" key="1">
    <source>
        <dbReference type="SAM" id="SignalP"/>
    </source>
</evidence>